<sequence>MGAGRVKKRIVSLVALLALFVCAAVPAFATEPFSPKYISSYINFLAFQNNSSDYWRGFVELADGSYQYPNVRRPTATIAYPYFAISNPPLSVKGTGVFFNNLNGAYYLKANQFYCIRYGSSLQDSSGGGVTPSINPLLLFSDAYQSSIKVVESTMTSILFYTTEDLNLIGIRIYQPFTQGSLPCNRVIVSMFSIETLTGFVYDGTSDSILEAILAQTGDMHDQWQKEDEAYASGVNPGQSGVNDEVQQGIGQLDDFDSEIFQNVADYTSQLDFGLDDWGEAAAGITYIGSIFLMIWNNSPTQVVVLSLMIGLCILLLGRGARVAGAVRRSHRDDDGGG</sequence>
<evidence type="ECO:0000256" key="1">
    <source>
        <dbReference type="SAM" id="Phobius"/>
    </source>
</evidence>
<accession>A0AAU8B381</accession>
<keyword evidence="1" id="KW-0812">Transmembrane</keyword>
<proteinExistence type="predicted"/>
<reference evidence="2" key="1">
    <citation type="submission" date="2024-03" db="EMBL/GenBank/DDBJ databases">
        <title>Diverse circular DNA viruses in blood, oral, and fecal samples of captive lemurs.</title>
        <authorList>
            <person name="Paietta E.N."/>
            <person name="Kraberger S."/>
            <person name="Lund M.C."/>
            <person name="Custer J.M."/>
            <person name="Vargas K.M."/>
            <person name="Ehmke E.E."/>
            <person name="Yoder A.D."/>
            <person name="Varsani A."/>
        </authorList>
    </citation>
    <scope>NUCLEOTIDE SEQUENCE</scope>
    <source>
        <strain evidence="2">Duke_25FF_1213</strain>
    </source>
</reference>
<organism evidence="2">
    <name type="scientific">Dulem virus 74</name>
    <dbReference type="NCBI Taxonomy" id="3145785"/>
    <lineage>
        <taxon>Viruses</taxon>
        <taxon>Monodnaviria</taxon>
        <taxon>Loebvirae</taxon>
        <taxon>Hofneiviricota</taxon>
        <taxon>Faserviricetes</taxon>
        <taxon>Tubulavirales</taxon>
        <taxon>Inoviridae</taxon>
        <taxon>Inovirus</taxon>
    </lineage>
</organism>
<keyword evidence="1" id="KW-1133">Transmembrane helix</keyword>
<feature type="transmembrane region" description="Helical" evidence="1">
    <location>
        <begin position="303"/>
        <end position="321"/>
    </location>
</feature>
<evidence type="ECO:0000313" key="2">
    <source>
        <dbReference type="EMBL" id="XCD06040.1"/>
    </source>
</evidence>
<dbReference type="EMBL" id="PP511626">
    <property type="protein sequence ID" value="XCD06040.1"/>
    <property type="molecule type" value="Genomic_DNA"/>
</dbReference>
<name>A0AAU8B381_9VIRU</name>
<keyword evidence="1" id="KW-0472">Membrane</keyword>
<protein>
    <submittedName>
        <fullName evidence="2">Uncharacterized protein</fullName>
    </submittedName>
</protein>